<protein>
    <submittedName>
        <fullName evidence="1">Uncharacterized protein</fullName>
    </submittedName>
</protein>
<sequence>MCDDRELKCLKFVQNNIFCKDKQSIENSYIYKTYLNISNNELKKERDYLVNPEYNKPYFGLLERNREEFESILRVANRNRDTSCFPDFTFENGFIEHFQVTSSIENSKGSKHKRKENQFCRKVDTETKKQVLEWSETSRDAVLHSKSWKFQYPEHSYKFLCESFKRNWENHMESYGKYTGPQKIGIFMVEYSESALEMCENVYCDWINGMAQGDMRKQEKFNEYRLSRDKNLL</sequence>
<reference evidence="1" key="2">
    <citation type="journal article" date="2021" name="PeerJ">
        <title>Extensive microbial diversity within the chicken gut microbiome revealed by metagenomics and culture.</title>
        <authorList>
            <person name="Gilroy R."/>
            <person name="Ravi A."/>
            <person name="Getino M."/>
            <person name="Pursley I."/>
            <person name="Horton D.L."/>
            <person name="Alikhan N.F."/>
            <person name="Baker D."/>
            <person name="Gharbi K."/>
            <person name="Hall N."/>
            <person name="Watson M."/>
            <person name="Adriaenssens E.M."/>
            <person name="Foster-Nyarko E."/>
            <person name="Jarju S."/>
            <person name="Secka A."/>
            <person name="Antonio M."/>
            <person name="Oren A."/>
            <person name="Chaudhuri R.R."/>
            <person name="La Ragione R."/>
            <person name="Hildebrand F."/>
            <person name="Pallen M.J."/>
        </authorList>
    </citation>
    <scope>NUCLEOTIDE SEQUENCE</scope>
    <source>
        <strain evidence="1">ChiSxjej1B13-7041</strain>
    </source>
</reference>
<dbReference type="Proteomes" id="UP000886841">
    <property type="component" value="Unassembled WGS sequence"/>
</dbReference>
<evidence type="ECO:0000313" key="1">
    <source>
        <dbReference type="EMBL" id="HIR94063.1"/>
    </source>
</evidence>
<evidence type="ECO:0000313" key="2">
    <source>
        <dbReference type="Proteomes" id="UP000886841"/>
    </source>
</evidence>
<dbReference type="EMBL" id="DVHU01000104">
    <property type="protein sequence ID" value="HIR94063.1"/>
    <property type="molecule type" value="Genomic_DNA"/>
</dbReference>
<accession>A0A9D1JGL1</accession>
<proteinExistence type="predicted"/>
<gene>
    <name evidence="1" type="ORF">IAB98_11660</name>
</gene>
<dbReference type="AlphaFoldDB" id="A0A9D1JGL1"/>
<feature type="non-terminal residue" evidence="1">
    <location>
        <position position="233"/>
    </location>
</feature>
<organism evidence="1 2">
    <name type="scientific">Candidatus Egerieimonas intestinavium</name>
    <dbReference type="NCBI Taxonomy" id="2840777"/>
    <lineage>
        <taxon>Bacteria</taxon>
        <taxon>Bacillati</taxon>
        <taxon>Bacillota</taxon>
        <taxon>Clostridia</taxon>
        <taxon>Lachnospirales</taxon>
        <taxon>Lachnospiraceae</taxon>
        <taxon>Lachnospiraceae incertae sedis</taxon>
        <taxon>Candidatus Egerieimonas</taxon>
    </lineage>
</organism>
<comment type="caution">
    <text evidence="1">The sequence shown here is derived from an EMBL/GenBank/DDBJ whole genome shotgun (WGS) entry which is preliminary data.</text>
</comment>
<reference evidence="1" key="1">
    <citation type="submission" date="2020-10" db="EMBL/GenBank/DDBJ databases">
        <authorList>
            <person name="Gilroy R."/>
        </authorList>
    </citation>
    <scope>NUCLEOTIDE SEQUENCE</scope>
    <source>
        <strain evidence="1">ChiSxjej1B13-7041</strain>
    </source>
</reference>
<name>A0A9D1JGL1_9FIRM</name>